<comment type="caution">
    <text evidence="1">The sequence shown here is derived from an EMBL/GenBank/DDBJ whole genome shotgun (WGS) entry which is preliminary data.</text>
</comment>
<dbReference type="AntiFam" id="ANF00095">
    <property type="entry name" value="Shadow ORF (opposite ABC transporters)"/>
</dbReference>
<name>A0A3M5VZH8_PSESX</name>
<protein>
    <submittedName>
        <fullName evidence="1">Uncharacterized protein</fullName>
    </submittedName>
</protein>
<dbReference type="AntiFam" id="ANF00142">
    <property type="entry name" value="Shadow ORF (opposite yadG)"/>
</dbReference>
<reference evidence="1 2" key="1">
    <citation type="submission" date="2018-08" db="EMBL/GenBank/DDBJ databases">
        <title>Recombination of ecologically and evolutionarily significant loci maintains genetic cohesion in the Pseudomonas syringae species complex.</title>
        <authorList>
            <person name="Dillon M."/>
            <person name="Thakur S."/>
            <person name="Almeida R.N.D."/>
            <person name="Weir B.S."/>
            <person name="Guttman D.S."/>
        </authorList>
    </citation>
    <scope>NUCLEOTIDE SEQUENCE [LARGE SCALE GENOMIC DNA]</scope>
    <source>
        <strain evidence="1 2">ICMP 14479</strain>
    </source>
</reference>
<evidence type="ECO:0000313" key="1">
    <source>
        <dbReference type="EMBL" id="RMU63759.1"/>
    </source>
</evidence>
<accession>A0A3M5VZH8</accession>
<dbReference type="EMBL" id="RBUA01000251">
    <property type="protein sequence ID" value="RMU63759.1"/>
    <property type="molecule type" value="Genomic_DNA"/>
</dbReference>
<sequence>MAHAGNQCEVVTGNQHAGPQSVDVFKHAHDFRCQTWIEVNGRLIGQQQGRAMDDSAGNADTLLLAGGQVAGVQIGLVGQRHTLKCRIDALGNLRLGQAEDLQGQGDVVEDRAVEQQLVILEHYADLPTQKRDLRVTDLPQVLTCQHQFAGRRALHGQQQAQQRALAGTGMTGDEQKLAAAYSKAQFMQPDMSIRVALTDLLESNHGRSRSANRA</sequence>
<dbReference type="AlphaFoldDB" id="A0A3M5VZH8"/>
<proteinExistence type="predicted"/>
<gene>
    <name evidence="1" type="ORF">ALP29_200284</name>
</gene>
<organism evidence="1 2">
    <name type="scientific">Pseudomonas syringae pv. avii</name>
    <dbReference type="NCBI Taxonomy" id="663959"/>
    <lineage>
        <taxon>Bacteria</taxon>
        <taxon>Pseudomonadati</taxon>
        <taxon>Pseudomonadota</taxon>
        <taxon>Gammaproteobacteria</taxon>
        <taxon>Pseudomonadales</taxon>
        <taxon>Pseudomonadaceae</taxon>
        <taxon>Pseudomonas</taxon>
        <taxon>Pseudomonas syringae</taxon>
    </lineage>
</organism>
<dbReference type="Proteomes" id="UP000280395">
    <property type="component" value="Unassembled WGS sequence"/>
</dbReference>
<evidence type="ECO:0000313" key="2">
    <source>
        <dbReference type="Proteomes" id="UP000280395"/>
    </source>
</evidence>